<dbReference type="OrthoDB" id="851424at2"/>
<name>A0A369QS75_9BACT</name>
<gene>
    <name evidence="1" type="ORF">AHMF7616_03651</name>
</gene>
<proteinExistence type="predicted"/>
<keyword evidence="2" id="KW-1185">Reference proteome</keyword>
<dbReference type="Proteomes" id="UP000253919">
    <property type="component" value="Unassembled WGS sequence"/>
</dbReference>
<evidence type="ECO:0008006" key="3">
    <source>
        <dbReference type="Google" id="ProtNLM"/>
    </source>
</evidence>
<evidence type="ECO:0000313" key="1">
    <source>
        <dbReference type="EMBL" id="RDC65028.1"/>
    </source>
</evidence>
<dbReference type="RefSeq" id="WP_147275718.1">
    <property type="nucleotide sequence ID" value="NZ_QASA01000001.1"/>
</dbReference>
<evidence type="ECO:0000313" key="2">
    <source>
        <dbReference type="Proteomes" id="UP000253919"/>
    </source>
</evidence>
<dbReference type="AlphaFoldDB" id="A0A369QS75"/>
<sequence>MSIAVESQVMRVTYEAFSKFSNSLIRCRSFEEIATCFKINLKYLFNCYFFRVSFKRNSQYIHLMVSGINTNIKIQAAPEYFLVEEVLLEKKLPVYWTEPGEFGLPVAYALPEAEEPKLWGWLFNYASDRQITVTVLSGKSRSFTPKEVVILKMVTEALETKLLEICLFQELEDAFHIIQDRNKTINSIMEQQQDIIQLRTQEIAAKNAKLLEISVLNAHQVREPLSRMLGLISIFDYYEAEQLKSEIIPMLKRSSMDLDNALQEVVTKATEDLINLKA</sequence>
<dbReference type="EMBL" id="QASA01000001">
    <property type="protein sequence ID" value="RDC65028.1"/>
    <property type="molecule type" value="Genomic_DNA"/>
</dbReference>
<reference evidence="1 2" key="1">
    <citation type="submission" date="2018-04" db="EMBL/GenBank/DDBJ databases">
        <title>Adhaeribacter sp. HMF7616 genome sequencing and assembly.</title>
        <authorList>
            <person name="Kang H."/>
            <person name="Kang J."/>
            <person name="Cha I."/>
            <person name="Kim H."/>
            <person name="Joh K."/>
        </authorList>
    </citation>
    <scope>NUCLEOTIDE SEQUENCE [LARGE SCALE GENOMIC DNA]</scope>
    <source>
        <strain evidence="1 2">HMF7616</strain>
    </source>
</reference>
<organism evidence="1 2">
    <name type="scientific">Adhaeribacter pallidiroseus</name>
    <dbReference type="NCBI Taxonomy" id="2072847"/>
    <lineage>
        <taxon>Bacteria</taxon>
        <taxon>Pseudomonadati</taxon>
        <taxon>Bacteroidota</taxon>
        <taxon>Cytophagia</taxon>
        <taxon>Cytophagales</taxon>
        <taxon>Hymenobacteraceae</taxon>
        <taxon>Adhaeribacter</taxon>
    </lineage>
</organism>
<comment type="caution">
    <text evidence="1">The sequence shown here is derived from an EMBL/GenBank/DDBJ whole genome shotgun (WGS) entry which is preliminary data.</text>
</comment>
<accession>A0A369QS75</accession>
<protein>
    <recommendedName>
        <fullName evidence="3">Histidine kinase</fullName>
    </recommendedName>
</protein>